<dbReference type="Proteomes" id="UP001059380">
    <property type="component" value="Chromosome"/>
</dbReference>
<dbReference type="InterPro" id="IPR006058">
    <property type="entry name" value="2Fe2S_fd_BS"/>
</dbReference>
<dbReference type="RefSeq" id="WP_260795843.1">
    <property type="nucleotide sequence ID" value="NZ_CP093313.1"/>
</dbReference>
<accession>A0A9J7BU71</accession>
<keyword evidence="2" id="KW-1185">Reference proteome</keyword>
<gene>
    <name evidence="1" type="ORF">MOP44_09695</name>
</gene>
<dbReference type="EMBL" id="CP093313">
    <property type="protein sequence ID" value="UWZ86199.1"/>
    <property type="molecule type" value="Genomic_DNA"/>
</dbReference>
<protein>
    <submittedName>
        <fullName evidence="1">Uncharacterized protein</fullName>
    </submittedName>
</protein>
<dbReference type="KEGG" id="orp:MOP44_09695"/>
<evidence type="ECO:0000313" key="2">
    <source>
        <dbReference type="Proteomes" id="UP001059380"/>
    </source>
</evidence>
<dbReference type="GO" id="GO:0051537">
    <property type="term" value="F:2 iron, 2 sulfur cluster binding"/>
    <property type="evidence" value="ECO:0007669"/>
    <property type="project" value="InterPro"/>
</dbReference>
<proteinExistence type="predicted"/>
<name>A0A9J7BU71_9BACT</name>
<dbReference type="PROSITE" id="PS00197">
    <property type="entry name" value="2FE2S_FER_1"/>
    <property type="match status" value="1"/>
</dbReference>
<reference evidence="1" key="1">
    <citation type="submission" date="2021-04" db="EMBL/GenBank/DDBJ databases">
        <title>Phylogenetic analysis of Acidobacteriaceae.</title>
        <authorList>
            <person name="Qiu L."/>
            <person name="Zhang Q."/>
        </authorList>
    </citation>
    <scope>NUCLEOTIDE SEQUENCE</scope>
    <source>
        <strain evidence="1">DSM 25168</strain>
    </source>
</reference>
<sequence length="132" mass="14323">MGHGWLVVSEVPGVRIGFRAKKSPPVWRRRALFFLVNLSVAYFAYKSAIICDLYMADSFTAYKLFFKKGLDKISTGTCGAANCGTCGFAAIRGWDGDQTSASWPSPVSVSLSRIKVTTLRICTMAASSGVRP</sequence>
<organism evidence="1 2">
    <name type="scientific">Occallatibacter riparius</name>
    <dbReference type="NCBI Taxonomy" id="1002689"/>
    <lineage>
        <taxon>Bacteria</taxon>
        <taxon>Pseudomonadati</taxon>
        <taxon>Acidobacteriota</taxon>
        <taxon>Terriglobia</taxon>
        <taxon>Terriglobales</taxon>
        <taxon>Acidobacteriaceae</taxon>
        <taxon>Occallatibacter</taxon>
    </lineage>
</organism>
<dbReference type="AlphaFoldDB" id="A0A9J7BU71"/>
<evidence type="ECO:0000313" key="1">
    <source>
        <dbReference type="EMBL" id="UWZ86199.1"/>
    </source>
</evidence>